<dbReference type="AlphaFoldDB" id="A0A9N9P0T6"/>
<protein>
    <submittedName>
        <fullName evidence="1">1182_t:CDS:1</fullName>
    </submittedName>
</protein>
<keyword evidence="2" id="KW-1185">Reference proteome</keyword>
<accession>A0A9N9P0T6</accession>
<feature type="non-terminal residue" evidence="1">
    <location>
        <position position="75"/>
    </location>
</feature>
<name>A0A9N9P0T6_9GLOM</name>
<organism evidence="1 2">
    <name type="scientific">Dentiscutata erythropus</name>
    <dbReference type="NCBI Taxonomy" id="1348616"/>
    <lineage>
        <taxon>Eukaryota</taxon>
        <taxon>Fungi</taxon>
        <taxon>Fungi incertae sedis</taxon>
        <taxon>Mucoromycota</taxon>
        <taxon>Glomeromycotina</taxon>
        <taxon>Glomeromycetes</taxon>
        <taxon>Diversisporales</taxon>
        <taxon>Gigasporaceae</taxon>
        <taxon>Dentiscutata</taxon>
    </lineage>
</organism>
<proteinExistence type="predicted"/>
<gene>
    <name evidence="1" type="ORF">DERYTH_LOCUS18975</name>
</gene>
<sequence length="75" mass="8683">MGVGELYVHLEKLAEKYVKPGDLEIYKDNELDFDGSKFYGDDINFIDLTIPEFKFDFSDVKIKEPTPLNEGIKIH</sequence>
<dbReference type="Proteomes" id="UP000789405">
    <property type="component" value="Unassembled WGS sequence"/>
</dbReference>
<dbReference type="EMBL" id="CAJVPY010020066">
    <property type="protein sequence ID" value="CAG8774066.1"/>
    <property type="molecule type" value="Genomic_DNA"/>
</dbReference>
<comment type="caution">
    <text evidence="1">The sequence shown here is derived from an EMBL/GenBank/DDBJ whole genome shotgun (WGS) entry which is preliminary data.</text>
</comment>
<evidence type="ECO:0000313" key="1">
    <source>
        <dbReference type="EMBL" id="CAG8774066.1"/>
    </source>
</evidence>
<reference evidence="1" key="1">
    <citation type="submission" date="2021-06" db="EMBL/GenBank/DDBJ databases">
        <authorList>
            <person name="Kallberg Y."/>
            <person name="Tangrot J."/>
            <person name="Rosling A."/>
        </authorList>
    </citation>
    <scope>NUCLEOTIDE SEQUENCE</scope>
    <source>
        <strain evidence="1">MA453B</strain>
    </source>
</reference>
<dbReference type="OrthoDB" id="2314769at2759"/>
<evidence type="ECO:0000313" key="2">
    <source>
        <dbReference type="Proteomes" id="UP000789405"/>
    </source>
</evidence>